<dbReference type="GO" id="GO:0005829">
    <property type="term" value="C:cytosol"/>
    <property type="evidence" value="ECO:0007669"/>
    <property type="project" value="TreeGrafter"/>
</dbReference>
<accession>A0A4Q7E2F1</accession>
<protein>
    <submittedName>
        <fullName evidence="2">Hydantoinase B/oxoprolinase family protein</fullName>
    </submittedName>
</protein>
<name>A0A4Q7E2F1_9CYAN</name>
<evidence type="ECO:0000313" key="2">
    <source>
        <dbReference type="EMBL" id="RZM76600.1"/>
    </source>
</evidence>
<feature type="domain" description="Hydantoinase B/oxoprolinase" evidence="1">
    <location>
        <begin position="15"/>
        <end position="548"/>
    </location>
</feature>
<dbReference type="RefSeq" id="WP_044151405.1">
    <property type="nucleotide sequence ID" value="NZ_QVFV01000005.1"/>
</dbReference>
<gene>
    <name evidence="2" type="ORF">DYY88_18225</name>
</gene>
<sequence length="599" mass="64779">MTVSLPQPRQLPKIDPVTAQVVAGALNGIALEMGHKLARMSYSSIIRESEDFGAAILDADCQQLAECAYSTPLQLGPIPGYMRGVLKAMAEEGEEFYPGDVILHNHPYYGASHGPDIGIGIPIFKDEELIGYSFTTAHHLDIGSSSPGSCGIVDAVDAFAEGLQFKAVKLYEKGVQNRQVWRILRQNIRSANVVVGDIEAQVAACRVGEQRFLELVEQYGLDTVLAASGELMAYSERMMRQAIERLPDGEYYAEGFIDGFLDDPDPGKKDLKIAVTVTIDGSDMTIDLTGTAPQVDDRPINMPFVGTVDIAIFVTLRSVLLDTALMEYVPQNSGLTRPVHIVAPKGCLANPIYPAPVIARCCPGNIVADTLMKALAQVAPRNVSGGIGNIKVTSYSGALDEDYWVYMDITEGSYGGRYGKDGMDGVDTLYANTRNNPIEDIEAHLPLRVTRYELIEDASGAGKYRGGLGSIRDIQFLAPGQMSLEGEGNKYAPWGIFEGKDGTPGAVQVFNPHEETMEDLPSKFPCRKTKLGDTLRTVSPCGGGYGNPLERDPALVLEDVLDEFVSIESAKRDYGVVIDPVSLKIDALATADLRQTMAG</sequence>
<evidence type="ECO:0000313" key="3">
    <source>
        <dbReference type="Proteomes" id="UP000292459"/>
    </source>
</evidence>
<proteinExistence type="predicted"/>
<reference evidence="2 3" key="1">
    <citation type="submission" date="2018-11" db="EMBL/GenBank/DDBJ databases">
        <title>Whole genome sequencing of an environmental sample.</title>
        <authorList>
            <person name="Sarangi A.N."/>
            <person name="Singh D."/>
            <person name="Tripathy S."/>
        </authorList>
    </citation>
    <scope>NUCLEOTIDE SEQUENCE [LARGE SCALE GENOMIC DNA]</scope>
    <source>
        <strain evidence="2 3">Lakshadweep</strain>
    </source>
</reference>
<dbReference type="InterPro" id="IPR003692">
    <property type="entry name" value="Hydantoinase_B"/>
</dbReference>
<dbReference type="PANTHER" id="PTHR11365:SF23">
    <property type="entry name" value="HYPOTHETICAL 5-OXOPROLINASE (EUROFUNG)-RELATED"/>
    <property type="match status" value="1"/>
</dbReference>
<dbReference type="PANTHER" id="PTHR11365">
    <property type="entry name" value="5-OXOPROLINASE RELATED"/>
    <property type="match status" value="1"/>
</dbReference>
<dbReference type="AlphaFoldDB" id="A0A4Q7E2F1"/>
<dbReference type="InterPro" id="IPR045079">
    <property type="entry name" value="Oxoprolinase-like"/>
</dbReference>
<keyword evidence="3" id="KW-1185">Reference proteome</keyword>
<evidence type="ECO:0000259" key="1">
    <source>
        <dbReference type="Pfam" id="PF02538"/>
    </source>
</evidence>
<dbReference type="EMBL" id="QVFV01000005">
    <property type="protein sequence ID" value="RZM76600.1"/>
    <property type="molecule type" value="Genomic_DNA"/>
</dbReference>
<dbReference type="GO" id="GO:0017168">
    <property type="term" value="F:5-oxoprolinase (ATP-hydrolyzing) activity"/>
    <property type="evidence" value="ECO:0007669"/>
    <property type="project" value="TreeGrafter"/>
</dbReference>
<dbReference type="OrthoDB" id="9768323at2"/>
<dbReference type="Pfam" id="PF02538">
    <property type="entry name" value="Hydantoinase_B"/>
    <property type="match status" value="1"/>
</dbReference>
<comment type="caution">
    <text evidence="2">The sequence shown here is derived from an EMBL/GenBank/DDBJ whole genome shotgun (WGS) entry which is preliminary data.</text>
</comment>
<organism evidence="2 3">
    <name type="scientific">Leptolyngbya iicbica LK</name>
    <dbReference type="NCBI Taxonomy" id="2294035"/>
    <lineage>
        <taxon>Bacteria</taxon>
        <taxon>Bacillati</taxon>
        <taxon>Cyanobacteriota</taxon>
        <taxon>Cyanophyceae</taxon>
        <taxon>Leptolyngbyales</taxon>
        <taxon>Leptolyngbyaceae</taxon>
        <taxon>Leptolyngbya group</taxon>
        <taxon>Leptolyngbya</taxon>
        <taxon>Leptolyngbya iicbica</taxon>
    </lineage>
</organism>
<dbReference type="Proteomes" id="UP000292459">
    <property type="component" value="Unassembled WGS sequence"/>
</dbReference>
<dbReference type="GO" id="GO:0006749">
    <property type="term" value="P:glutathione metabolic process"/>
    <property type="evidence" value="ECO:0007669"/>
    <property type="project" value="TreeGrafter"/>
</dbReference>